<sequence>MNSTTSIMTMSDAMASPATLALQQLITREESYLSNAMSTNQRIRHQPMISSKSLKRSRPFQLESPSNDASTATSTCFDMNSFFQASQDLEEAIMFPPISWPSPIDSSDEDDHDEEVSEPSPKRRCGGLVRSRNSSDLSSLCRVACTTGRSGSNGSIC</sequence>
<evidence type="ECO:0000313" key="2">
    <source>
        <dbReference type="EMBL" id="KAG7366961.1"/>
    </source>
</evidence>
<dbReference type="AlphaFoldDB" id="A0A9K3LUL8"/>
<accession>A0A9K3LUL8</accession>
<dbReference type="Proteomes" id="UP000693970">
    <property type="component" value="Unassembled WGS sequence"/>
</dbReference>
<reference evidence="2" key="1">
    <citation type="journal article" date="2021" name="Sci. Rep.">
        <title>Diploid genomic architecture of Nitzschia inconspicua, an elite biomass production diatom.</title>
        <authorList>
            <person name="Oliver A."/>
            <person name="Podell S."/>
            <person name="Pinowska A."/>
            <person name="Traller J.C."/>
            <person name="Smith S.R."/>
            <person name="McClure R."/>
            <person name="Beliaev A."/>
            <person name="Bohutskyi P."/>
            <person name="Hill E.A."/>
            <person name="Rabines A."/>
            <person name="Zheng H."/>
            <person name="Allen L.Z."/>
            <person name="Kuo A."/>
            <person name="Grigoriev I.V."/>
            <person name="Allen A.E."/>
            <person name="Hazlebeck D."/>
            <person name="Allen E.E."/>
        </authorList>
    </citation>
    <scope>NUCLEOTIDE SEQUENCE</scope>
    <source>
        <strain evidence="2">Hildebrandi</strain>
    </source>
</reference>
<gene>
    <name evidence="2" type="ORF">IV203_029631</name>
</gene>
<comment type="caution">
    <text evidence="2">The sequence shown here is derived from an EMBL/GenBank/DDBJ whole genome shotgun (WGS) entry which is preliminary data.</text>
</comment>
<keyword evidence="3" id="KW-1185">Reference proteome</keyword>
<organism evidence="2 3">
    <name type="scientific">Nitzschia inconspicua</name>
    <dbReference type="NCBI Taxonomy" id="303405"/>
    <lineage>
        <taxon>Eukaryota</taxon>
        <taxon>Sar</taxon>
        <taxon>Stramenopiles</taxon>
        <taxon>Ochrophyta</taxon>
        <taxon>Bacillariophyta</taxon>
        <taxon>Bacillariophyceae</taxon>
        <taxon>Bacillariophycidae</taxon>
        <taxon>Bacillariales</taxon>
        <taxon>Bacillariaceae</taxon>
        <taxon>Nitzschia</taxon>
    </lineage>
</organism>
<feature type="region of interest" description="Disordered" evidence="1">
    <location>
        <begin position="37"/>
        <end position="71"/>
    </location>
</feature>
<reference evidence="2" key="2">
    <citation type="submission" date="2021-04" db="EMBL/GenBank/DDBJ databases">
        <authorList>
            <person name="Podell S."/>
        </authorList>
    </citation>
    <scope>NUCLEOTIDE SEQUENCE</scope>
    <source>
        <strain evidence="2">Hildebrandi</strain>
    </source>
</reference>
<dbReference type="EMBL" id="JAGRRH010000007">
    <property type="protein sequence ID" value="KAG7366961.1"/>
    <property type="molecule type" value="Genomic_DNA"/>
</dbReference>
<feature type="region of interest" description="Disordered" evidence="1">
    <location>
        <begin position="97"/>
        <end position="138"/>
    </location>
</feature>
<protein>
    <submittedName>
        <fullName evidence="2">Uncharacterized protein</fullName>
    </submittedName>
</protein>
<evidence type="ECO:0000256" key="1">
    <source>
        <dbReference type="SAM" id="MobiDB-lite"/>
    </source>
</evidence>
<feature type="compositionally biased region" description="Acidic residues" evidence="1">
    <location>
        <begin position="106"/>
        <end position="117"/>
    </location>
</feature>
<proteinExistence type="predicted"/>
<evidence type="ECO:0000313" key="3">
    <source>
        <dbReference type="Proteomes" id="UP000693970"/>
    </source>
</evidence>
<name>A0A9K3LUL8_9STRA</name>